<evidence type="ECO:0000256" key="1">
    <source>
        <dbReference type="SAM" id="Phobius"/>
    </source>
</evidence>
<protein>
    <submittedName>
        <fullName evidence="2">Cbb3-type cytochrome c oxidase subuni IV</fullName>
    </submittedName>
</protein>
<gene>
    <name evidence="2" type="ordered locus">MROS_1514</name>
</gene>
<evidence type="ECO:0000313" key="2">
    <source>
        <dbReference type="EMBL" id="AFN74751.1"/>
    </source>
</evidence>
<dbReference type="AlphaFoldDB" id="I7A4B4"/>
<dbReference type="Proteomes" id="UP000009011">
    <property type="component" value="Chromosome"/>
</dbReference>
<dbReference type="STRING" id="1191523.MROS_1514"/>
<dbReference type="KEGG" id="mro:MROS_1514"/>
<sequence length="64" mass="7275">MLSNYLSSIEGVSIYPVISLLLFFTVFVITVVRTLKLDKNLIERMKNLPLNNSQTENNSENENG</sequence>
<feature type="transmembrane region" description="Helical" evidence="1">
    <location>
        <begin position="12"/>
        <end position="35"/>
    </location>
</feature>
<organism evidence="2 3">
    <name type="scientific">Melioribacter roseus (strain DSM 23840 / JCM 17771 / VKM B-2668 / P3M-2)</name>
    <dbReference type="NCBI Taxonomy" id="1191523"/>
    <lineage>
        <taxon>Bacteria</taxon>
        <taxon>Pseudomonadati</taxon>
        <taxon>Ignavibacteriota</taxon>
        <taxon>Ignavibacteria</taxon>
        <taxon>Ignavibacteriales</taxon>
        <taxon>Melioribacteraceae</taxon>
        <taxon>Melioribacter</taxon>
    </lineage>
</organism>
<dbReference type="HOGENOM" id="CLU_200390_2_0_10"/>
<keyword evidence="1" id="KW-0812">Transmembrane</keyword>
<keyword evidence="1" id="KW-0472">Membrane</keyword>
<reference evidence="2 3" key="1">
    <citation type="journal article" date="2013" name="PLoS ONE">
        <title>Genomic analysis of Melioribacter roseus, facultatively anaerobic organotrophic bacterium representing a novel deep lineage within Bacteriodetes/Chlorobi group.</title>
        <authorList>
            <person name="Kadnikov V.V."/>
            <person name="Mardanov A.V."/>
            <person name="Podosokorskaya O.A."/>
            <person name="Gavrilov S.N."/>
            <person name="Kublanov I.V."/>
            <person name="Beletsky A.V."/>
            <person name="Bonch-Osmolovskaya E.A."/>
            <person name="Ravin N.V."/>
        </authorList>
    </citation>
    <scope>NUCLEOTIDE SEQUENCE [LARGE SCALE GENOMIC DNA]</scope>
    <source>
        <strain evidence="3">JCM 17771 / P3M-2</strain>
    </source>
</reference>
<dbReference type="EMBL" id="CP003557">
    <property type="protein sequence ID" value="AFN74751.1"/>
    <property type="molecule type" value="Genomic_DNA"/>
</dbReference>
<name>I7A4B4_MELRP</name>
<evidence type="ECO:0000313" key="3">
    <source>
        <dbReference type="Proteomes" id="UP000009011"/>
    </source>
</evidence>
<dbReference type="RefSeq" id="WP_014856185.1">
    <property type="nucleotide sequence ID" value="NC_018178.1"/>
</dbReference>
<keyword evidence="3" id="KW-1185">Reference proteome</keyword>
<accession>I7A4B4</accession>
<proteinExistence type="predicted"/>
<keyword evidence="1" id="KW-1133">Transmembrane helix</keyword>